<evidence type="ECO:0000256" key="5">
    <source>
        <dbReference type="ARBA" id="ARBA00022840"/>
    </source>
</evidence>
<feature type="domain" description="ATP-grasp" evidence="9">
    <location>
        <begin position="111"/>
        <end position="297"/>
    </location>
</feature>
<dbReference type="InterPro" id="IPR054350">
    <property type="entry name" value="PurT/PurK_preATP-grasp"/>
</dbReference>
<dbReference type="RefSeq" id="WP_343755506.1">
    <property type="nucleotide sequence ID" value="NZ_BAAACW010000103.1"/>
</dbReference>
<accession>A0ABP3H8E0</accession>
<evidence type="ECO:0000313" key="11">
    <source>
        <dbReference type="Proteomes" id="UP001501166"/>
    </source>
</evidence>
<dbReference type="InterPro" id="IPR011761">
    <property type="entry name" value="ATP-grasp"/>
</dbReference>
<dbReference type="Gene3D" id="3.30.1490.20">
    <property type="entry name" value="ATP-grasp fold, A domain"/>
    <property type="match status" value="1"/>
</dbReference>
<dbReference type="Gene3D" id="3.30.470.20">
    <property type="entry name" value="ATP-grasp fold, B domain"/>
    <property type="match status" value="1"/>
</dbReference>
<protein>
    <submittedName>
        <fullName evidence="10">5-(Carboxyamino)imidazole ribonucleotide synthase</fullName>
    </submittedName>
</protein>
<evidence type="ECO:0000256" key="4">
    <source>
        <dbReference type="ARBA" id="ARBA00022755"/>
    </source>
</evidence>
<reference evidence="11" key="1">
    <citation type="journal article" date="2019" name="Int. J. Syst. Evol. Microbiol.">
        <title>The Global Catalogue of Microorganisms (GCM) 10K type strain sequencing project: providing services to taxonomists for standard genome sequencing and annotation.</title>
        <authorList>
            <consortium name="The Broad Institute Genomics Platform"/>
            <consortium name="The Broad Institute Genome Sequencing Center for Infectious Disease"/>
            <person name="Wu L."/>
            <person name="Ma J."/>
        </authorList>
    </citation>
    <scope>NUCLEOTIDE SEQUENCE [LARGE SCALE GENOMIC DNA]</scope>
    <source>
        <strain evidence="11">JCM 12662</strain>
    </source>
</reference>
<evidence type="ECO:0000256" key="8">
    <source>
        <dbReference type="PROSITE-ProRule" id="PRU00409"/>
    </source>
</evidence>
<evidence type="ECO:0000313" key="10">
    <source>
        <dbReference type="EMBL" id="GAA0364622.1"/>
    </source>
</evidence>
<sequence length="372" mass="41958">MANWIQPGSTIGIVGGGSVARLLAFSAKKLGYKVGILDPDPYCLASSISDWHLRAELENEQAFMDLAMQSDVVMYETEAFPSRFVNEMKRAVPVPQGEELLSASQDKMLQKAFLDSVRVNIAPFATIVTIDDIKEAVTSIGFPCVLKANNTNERFKKHKILYGEEEIESAETFLKHGTCVLEAWVPFDKELCVSIVKDKNGAVSFFPVTEMKYKNDEFYQSIAPARISPEMEKEMLRIGKVIAEQINFKGVMAVEAFATDSGALYVNEIVAHPHRAFHYTSNMYNLSQYDAHIKAVTGWPIEWNEELNQPMVMQSITKDEEKETFTQAQIKPHWHFNFYENNGETVTTEMGHLTIPTSDVKETLSLLSDLYN</sequence>
<evidence type="ECO:0000256" key="2">
    <source>
        <dbReference type="ARBA" id="ARBA00001946"/>
    </source>
</evidence>
<proteinExistence type="predicted"/>
<dbReference type="PANTHER" id="PTHR11609">
    <property type="entry name" value="PURINE BIOSYNTHESIS PROTEIN 6/7, PUR6/7"/>
    <property type="match status" value="1"/>
</dbReference>
<comment type="pathway">
    <text evidence="7">Purine metabolism.</text>
</comment>
<dbReference type="InterPro" id="IPR016185">
    <property type="entry name" value="PreATP-grasp_dom_sf"/>
</dbReference>
<keyword evidence="4" id="KW-0658">Purine biosynthesis</keyword>
<keyword evidence="6" id="KW-0464">Manganese</keyword>
<evidence type="ECO:0000259" key="9">
    <source>
        <dbReference type="PROSITE" id="PS50975"/>
    </source>
</evidence>
<dbReference type="InterPro" id="IPR003135">
    <property type="entry name" value="ATP-grasp_carboxylate-amine"/>
</dbReference>
<dbReference type="PROSITE" id="PS50975">
    <property type="entry name" value="ATP_GRASP"/>
    <property type="match status" value="1"/>
</dbReference>
<dbReference type="PANTHER" id="PTHR11609:SF5">
    <property type="entry name" value="PHOSPHORIBOSYLAMINOIMIDAZOLE CARBOXYLASE"/>
    <property type="match status" value="1"/>
</dbReference>
<keyword evidence="11" id="KW-1185">Reference proteome</keyword>
<dbReference type="Pfam" id="PF02222">
    <property type="entry name" value="ATP-grasp"/>
    <property type="match status" value="1"/>
</dbReference>
<evidence type="ECO:0000256" key="3">
    <source>
        <dbReference type="ARBA" id="ARBA00022741"/>
    </source>
</evidence>
<dbReference type="InterPro" id="IPR013815">
    <property type="entry name" value="ATP_grasp_subdomain_1"/>
</dbReference>
<comment type="caution">
    <text evidence="10">The sequence shown here is derived from an EMBL/GenBank/DDBJ whole genome shotgun (WGS) entry which is preliminary data.</text>
</comment>
<keyword evidence="3 8" id="KW-0547">Nucleotide-binding</keyword>
<organism evidence="10 11">
    <name type="scientific">Alkalibacterium iburiense</name>
    <dbReference type="NCBI Taxonomy" id="290589"/>
    <lineage>
        <taxon>Bacteria</taxon>
        <taxon>Bacillati</taxon>
        <taxon>Bacillota</taxon>
        <taxon>Bacilli</taxon>
        <taxon>Lactobacillales</taxon>
        <taxon>Carnobacteriaceae</taxon>
        <taxon>Alkalibacterium</taxon>
    </lineage>
</organism>
<dbReference type="EMBL" id="BAAACW010000103">
    <property type="protein sequence ID" value="GAA0364622.1"/>
    <property type="molecule type" value="Genomic_DNA"/>
</dbReference>
<dbReference type="Gene3D" id="3.40.50.20">
    <property type="match status" value="1"/>
</dbReference>
<name>A0ABP3H8E0_9LACT</name>
<evidence type="ECO:0000256" key="6">
    <source>
        <dbReference type="ARBA" id="ARBA00023211"/>
    </source>
</evidence>
<dbReference type="Pfam" id="PF22660">
    <property type="entry name" value="RS_preATP-grasp-like"/>
    <property type="match status" value="1"/>
</dbReference>
<comment type="cofactor">
    <cofactor evidence="1">
        <name>Mn(2+)</name>
        <dbReference type="ChEBI" id="CHEBI:29035"/>
    </cofactor>
</comment>
<keyword evidence="5 8" id="KW-0067">ATP-binding</keyword>
<evidence type="ECO:0000256" key="1">
    <source>
        <dbReference type="ARBA" id="ARBA00001936"/>
    </source>
</evidence>
<evidence type="ECO:0000256" key="7">
    <source>
        <dbReference type="ARBA" id="ARBA00025704"/>
    </source>
</evidence>
<comment type="cofactor">
    <cofactor evidence="2">
        <name>Mg(2+)</name>
        <dbReference type="ChEBI" id="CHEBI:18420"/>
    </cofactor>
</comment>
<dbReference type="SUPFAM" id="SSF56059">
    <property type="entry name" value="Glutathione synthetase ATP-binding domain-like"/>
    <property type="match status" value="1"/>
</dbReference>
<gene>
    <name evidence="10" type="primary">purK</name>
    <name evidence="10" type="ORF">GCM10008932_16150</name>
</gene>
<dbReference type="Proteomes" id="UP001501166">
    <property type="component" value="Unassembled WGS sequence"/>
</dbReference>
<dbReference type="SUPFAM" id="SSF52440">
    <property type="entry name" value="PreATP-grasp domain"/>
    <property type="match status" value="1"/>
</dbReference>